<dbReference type="RefSeq" id="WP_380969798.1">
    <property type="nucleotide sequence ID" value="NZ_JBHTCO010000044.1"/>
</dbReference>
<dbReference type="InterPro" id="IPR042204">
    <property type="entry name" value="2Fe-2S-bd_N"/>
</dbReference>
<dbReference type="Gene3D" id="3.10.20.440">
    <property type="entry name" value="2Fe-2S iron-sulphur cluster binding domain, sarcosine oxidase, alpha subunit, N-terminal domain"/>
    <property type="match status" value="1"/>
</dbReference>
<reference evidence="4" key="1">
    <citation type="journal article" date="2019" name="Int. J. Syst. Evol. Microbiol.">
        <title>The Global Catalogue of Microorganisms (GCM) 10K type strain sequencing project: providing services to taxonomists for standard genome sequencing and annotation.</title>
        <authorList>
            <consortium name="The Broad Institute Genomics Platform"/>
            <consortium name="The Broad Institute Genome Sequencing Center for Infectious Disease"/>
            <person name="Wu L."/>
            <person name="Ma J."/>
        </authorList>
    </citation>
    <scope>NUCLEOTIDE SEQUENCE [LARGE SCALE GENOMIC DNA]</scope>
    <source>
        <strain evidence="4">CGMCC 1.16305</strain>
    </source>
</reference>
<feature type="domain" description="2Fe-2S ferredoxin-type" evidence="2">
    <location>
        <begin position="15"/>
        <end position="97"/>
    </location>
</feature>
<dbReference type="Proteomes" id="UP001596505">
    <property type="component" value="Unassembled WGS sequence"/>
</dbReference>
<evidence type="ECO:0000313" key="3">
    <source>
        <dbReference type="EMBL" id="MFC7395342.1"/>
    </source>
</evidence>
<evidence type="ECO:0000313" key="4">
    <source>
        <dbReference type="Proteomes" id="UP001596505"/>
    </source>
</evidence>
<dbReference type="SUPFAM" id="SSF54292">
    <property type="entry name" value="2Fe-2S ferredoxin-like"/>
    <property type="match status" value="1"/>
</dbReference>
<protein>
    <submittedName>
        <fullName evidence="3">(2Fe-2S)-binding protein</fullName>
    </submittedName>
</protein>
<name>A0ABW2Q168_9BACL</name>
<gene>
    <name evidence="3" type="ORF">ACFQRG_20755</name>
</gene>
<evidence type="ECO:0000256" key="1">
    <source>
        <dbReference type="ARBA" id="ARBA00023002"/>
    </source>
</evidence>
<dbReference type="Pfam" id="PF13510">
    <property type="entry name" value="Fer2_4"/>
    <property type="match status" value="1"/>
</dbReference>
<dbReference type="EMBL" id="JBHTCO010000044">
    <property type="protein sequence ID" value="MFC7395342.1"/>
    <property type="molecule type" value="Genomic_DNA"/>
</dbReference>
<comment type="caution">
    <text evidence="3">The sequence shown here is derived from an EMBL/GenBank/DDBJ whole genome shotgun (WGS) entry which is preliminary data.</text>
</comment>
<sequence length="107" mass="11674">MGILNHPVLGENRKEEITIFLNGKPLKARKGQTVAAALMANGIKKFGITRKLQQARGLFCANGRCCSCFMSVNGLDHVLACMTLAEEGMNIQLNEGDPDVRRDKNGN</sequence>
<keyword evidence="4" id="KW-1185">Reference proteome</keyword>
<dbReference type="InterPro" id="IPR036010">
    <property type="entry name" value="2Fe-2S_ferredoxin-like_sf"/>
</dbReference>
<accession>A0ABW2Q168</accession>
<dbReference type="PROSITE" id="PS51085">
    <property type="entry name" value="2FE2S_FER_2"/>
    <property type="match status" value="1"/>
</dbReference>
<evidence type="ECO:0000259" key="2">
    <source>
        <dbReference type="PROSITE" id="PS51085"/>
    </source>
</evidence>
<dbReference type="InterPro" id="IPR001041">
    <property type="entry name" value="2Fe-2S_ferredoxin-type"/>
</dbReference>
<organism evidence="3 4">
    <name type="scientific">Scopulibacillus cellulosilyticus</name>
    <dbReference type="NCBI Taxonomy" id="2665665"/>
    <lineage>
        <taxon>Bacteria</taxon>
        <taxon>Bacillati</taxon>
        <taxon>Bacillota</taxon>
        <taxon>Bacilli</taxon>
        <taxon>Bacillales</taxon>
        <taxon>Sporolactobacillaceae</taxon>
        <taxon>Scopulibacillus</taxon>
    </lineage>
</organism>
<keyword evidence="1" id="KW-0560">Oxidoreductase</keyword>
<proteinExistence type="predicted"/>